<accession>A0ABW4S519</accession>
<dbReference type="RefSeq" id="WP_390261157.1">
    <property type="nucleotide sequence ID" value="NZ_JBHUGH010000006.1"/>
</dbReference>
<keyword evidence="2" id="KW-1185">Reference proteome</keyword>
<sequence length="173" mass="19560">MRSTLNARSAIIAEEPKGALFLLKRYGHQAIFGIKLSEPLEQPNSKPTVLLLNPDFGRAGEADWHRVFQWEADEWCVSFGTDWIIQPDFATSALSEINDPQPRACLTIGPPGIHFRAAPGEGFRASYRHFIHVDTLDLVKDLSNSSFHLTGYRIFLNREDWDNGRAPIYQHGV</sequence>
<gene>
    <name evidence="1" type="ORF">ACFSGJ_09795</name>
</gene>
<protein>
    <submittedName>
        <fullName evidence="1">Uncharacterized protein</fullName>
    </submittedName>
</protein>
<organism evidence="1 2">
    <name type="scientific">Halodurantibacterium flavum</name>
    <dbReference type="NCBI Taxonomy" id="1382802"/>
    <lineage>
        <taxon>Bacteria</taxon>
        <taxon>Pseudomonadati</taxon>
        <taxon>Pseudomonadota</taxon>
        <taxon>Alphaproteobacteria</taxon>
        <taxon>Rhodobacterales</taxon>
        <taxon>Paracoccaceae</taxon>
        <taxon>Halodurantibacterium</taxon>
    </lineage>
</organism>
<comment type="caution">
    <text evidence="1">The sequence shown here is derived from an EMBL/GenBank/DDBJ whole genome shotgun (WGS) entry which is preliminary data.</text>
</comment>
<name>A0ABW4S519_9RHOB</name>
<evidence type="ECO:0000313" key="2">
    <source>
        <dbReference type="Proteomes" id="UP001597353"/>
    </source>
</evidence>
<reference evidence="2" key="1">
    <citation type="journal article" date="2019" name="Int. J. Syst. Evol. Microbiol.">
        <title>The Global Catalogue of Microorganisms (GCM) 10K type strain sequencing project: providing services to taxonomists for standard genome sequencing and annotation.</title>
        <authorList>
            <consortium name="The Broad Institute Genomics Platform"/>
            <consortium name="The Broad Institute Genome Sequencing Center for Infectious Disease"/>
            <person name="Wu L."/>
            <person name="Ma J."/>
        </authorList>
    </citation>
    <scope>NUCLEOTIDE SEQUENCE [LARGE SCALE GENOMIC DNA]</scope>
    <source>
        <strain evidence="2">CGMCC 4.7242</strain>
    </source>
</reference>
<dbReference type="EMBL" id="JBHUGH010000006">
    <property type="protein sequence ID" value="MFD1912504.1"/>
    <property type="molecule type" value="Genomic_DNA"/>
</dbReference>
<proteinExistence type="predicted"/>
<dbReference type="Proteomes" id="UP001597353">
    <property type="component" value="Unassembled WGS sequence"/>
</dbReference>
<evidence type="ECO:0000313" key="1">
    <source>
        <dbReference type="EMBL" id="MFD1912504.1"/>
    </source>
</evidence>